<dbReference type="GO" id="GO:0004363">
    <property type="term" value="F:glutathione synthase activity"/>
    <property type="evidence" value="ECO:0007669"/>
    <property type="project" value="InterPro"/>
</dbReference>
<sequence length="327" mass="35445">MAASIYPDFPPQLTEEQSDYLITTLKDWSIAHGLAVRPSPAFVSKNIDPSGVLAVTAPVTLFPSPFPRSCFEEAKAIQVAYNELYAAIARDEEWLGGIVEELLEVDDFIASLWDVHLAVKKEGYVQDLSLGLFRSDYMVHVDPSTPSARPQIKQVEFNTIASSFGGLSSQVSRLHKHLLATSAYPPTSPPIIKPDALPTNPSTSSLSLGLATAHKHYGPSKSTPPLPLCIIFIVQSPERNVFDQRHLEYSLQTTHSIPTFRLPFPATLTQTHIPPTNPSRPLIFTPPTPQAPPTKPQPSTSAPATPPPTTSPRTPGPRASTSNAAPP</sequence>
<feature type="region of interest" description="Disordered" evidence="1">
    <location>
        <begin position="268"/>
        <end position="327"/>
    </location>
</feature>
<proteinExistence type="predicted"/>
<gene>
    <name evidence="3" type="ORF">FRX48_04274</name>
</gene>
<dbReference type="AlphaFoldDB" id="A0A5M8PU36"/>
<dbReference type="Proteomes" id="UP000324767">
    <property type="component" value="Unassembled WGS sequence"/>
</dbReference>
<name>A0A5M8PU36_9LECA</name>
<dbReference type="EMBL" id="VXIT01000006">
    <property type="protein sequence ID" value="KAA6412124.1"/>
    <property type="molecule type" value="Genomic_DNA"/>
</dbReference>
<dbReference type="InterPro" id="IPR005615">
    <property type="entry name" value="Glutathione_synthase"/>
</dbReference>
<dbReference type="PRINTS" id="PR01217">
    <property type="entry name" value="PRICHEXTENSN"/>
</dbReference>
<dbReference type="SUPFAM" id="SSF52440">
    <property type="entry name" value="PreATP-grasp domain"/>
    <property type="match status" value="1"/>
</dbReference>
<evidence type="ECO:0000313" key="3">
    <source>
        <dbReference type="EMBL" id="KAA6412124.1"/>
    </source>
</evidence>
<dbReference type="Pfam" id="PF03199">
    <property type="entry name" value="GSH_synthase"/>
    <property type="match status" value="1"/>
</dbReference>
<accession>A0A5M8PU36</accession>
<dbReference type="Gene3D" id="3.30.1490.80">
    <property type="match status" value="1"/>
</dbReference>
<evidence type="ECO:0000259" key="2">
    <source>
        <dbReference type="Pfam" id="PF03199"/>
    </source>
</evidence>
<dbReference type="SUPFAM" id="SSF56059">
    <property type="entry name" value="Glutathione synthetase ATP-binding domain-like"/>
    <property type="match status" value="1"/>
</dbReference>
<dbReference type="Gene3D" id="3.40.50.1760">
    <property type="entry name" value="Glutathione synthase, substrate-binding domain superfamily, eukaryotic"/>
    <property type="match status" value="1"/>
</dbReference>
<dbReference type="GO" id="GO:0005524">
    <property type="term" value="F:ATP binding"/>
    <property type="evidence" value="ECO:0007669"/>
    <property type="project" value="InterPro"/>
</dbReference>
<feature type="compositionally biased region" description="Pro residues" evidence="1">
    <location>
        <begin position="284"/>
        <end position="296"/>
    </location>
</feature>
<evidence type="ECO:0000313" key="4">
    <source>
        <dbReference type="Proteomes" id="UP000324767"/>
    </source>
</evidence>
<dbReference type="GO" id="GO:0005829">
    <property type="term" value="C:cytosol"/>
    <property type="evidence" value="ECO:0007669"/>
    <property type="project" value="TreeGrafter"/>
</dbReference>
<dbReference type="OrthoDB" id="2020073at2759"/>
<feature type="domain" description="Glutathione synthase substrate-binding" evidence="2">
    <location>
        <begin position="229"/>
        <end position="288"/>
    </location>
</feature>
<protein>
    <submittedName>
        <fullName evidence="3">Glutathione synthetase large chain</fullName>
    </submittedName>
</protein>
<dbReference type="GO" id="GO:0043295">
    <property type="term" value="F:glutathione binding"/>
    <property type="evidence" value="ECO:0007669"/>
    <property type="project" value="TreeGrafter"/>
</dbReference>
<organism evidence="3 4">
    <name type="scientific">Lasallia pustulata</name>
    <dbReference type="NCBI Taxonomy" id="136370"/>
    <lineage>
        <taxon>Eukaryota</taxon>
        <taxon>Fungi</taxon>
        <taxon>Dikarya</taxon>
        <taxon>Ascomycota</taxon>
        <taxon>Pezizomycotina</taxon>
        <taxon>Lecanoromycetes</taxon>
        <taxon>OSLEUM clade</taxon>
        <taxon>Umbilicariomycetidae</taxon>
        <taxon>Umbilicariales</taxon>
        <taxon>Umbilicariaceae</taxon>
        <taxon>Lasallia</taxon>
    </lineage>
</organism>
<dbReference type="InterPro" id="IPR016185">
    <property type="entry name" value="PreATP-grasp_dom_sf"/>
</dbReference>
<dbReference type="InterPro" id="IPR004887">
    <property type="entry name" value="GSH_synth_subst-bd"/>
</dbReference>
<dbReference type="InterPro" id="IPR037013">
    <property type="entry name" value="GSH-S_sub-bd_sf"/>
</dbReference>
<dbReference type="PANTHER" id="PTHR11130">
    <property type="entry name" value="GLUTATHIONE SYNTHETASE"/>
    <property type="match status" value="1"/>
</dbReference>
<dbReference type="Gene3D" id="3.30.470.20">
    <property type="entry name" value="ATP-grasp fold, B domain"/>
    <property type="match status" value="1"/>
</dbReference>
<dbReference type="PANTHER" id="PTHR11130:SF0">
    <property type="entry name" value="GLUTATHIONE SYNTHETASE"/>
    <property type="match status" value="1"/>
</dbReference>
<comment type="caution">
    <text evidence="3">The sequence shown here is derived from an EMBL/GenBank/DDBJ whole genome shotgun (WGS) entry which is preliminary data.</text>
</comment>
<reference evidence="3 4" key="1">
    <citation type="submission" date="2019-09" db="EMBL/GenBank/DDBJ databases">
        <title>The hologenome of the rock-dwelling lichen Lasallia pustulata.</title>
        <authorList>
            <person name="Greshake Tzovaras B."/>
            <person name="Segers F."/>
            <person name="Bicker A."/>
            <person name="Dal Grande F."/>
            <person name="Otte J."/>
            <person name="Hankeln T."/>
            <person name="Schmitt I."/>
            <person name="Ebersberger I."/>
        </authorList>
    </citation>
    <scope>NUCLEOTIDE SEQUENCE [LARGE SCALE GENOMIC DNA]</scope>
    <source>
        <strain evidence="3">A1-1</strain>
    </source>
</reference>
<feature type="compositionally biased region" description="Low complexity" evidence="1">
    <location>
        <begin position="311"/>
        <end position="327"/>
    </location>
</feature>
<dbReference type="InterPro" id="IPR014049">
    <property type="entry name" value="Glutathione_synthase_N_euk"/>
</dbReference>
<dbReference type="Pfam" id="PF03917">
    <property type="entry name" value="GSH_synth_ATP"/>
    <property type="match status" value="1"/>
</dbReference>
<evidence type="ECO:0000256" key="1">
    <source>
        <dbReference type="SAM" id="MobiDB-lite"/>
    </source>
</evidence>